<dbReference type="PANTHER" id="PTHR48083:SF19">
    <property type="entry name" value="FLAVIN-DEPENDENT MONOOXYGENASE, OXYGENASE SUBUNIT HSAA"/>
    <property type="match status" value="1"/>
</dbReference>
<keyword evidence="2" id="KW-0560">Oxidoreductase</keyword>
<dbReference type="GO" id="GO:0003995">
    <property type="term" value="F:acyl-CoA dehydrogenase activity"/>
    <property type="evidence" value="ECO:0007669"/>
    <property type="project" value="TreeGrafter"/>
</dbReference>
<sequence length="391" mass="41788">MSQQAENVLAALTAILPQLGDKAATYERQRKLPYDGIGLLRPTGIFTLRVPEEQGGAGGTLHQQMAAITAIASVDSNLAQAIRPHFFFIEELRVHGLGSTATAWWPTIVEGALIGNALSEASTSRVGDITSTLIHQADGSWQLNGVKAYSTGSLFATLLYVAGQDADGVRRTALIPANRDGVTLNDDWDGMGQRLTASGTSYFNDVRVEASELLSFHALDDRFTHIGGQRQLFLSAVLAGIALNASSDINQYLSGKARPSAHGLTAKASDDPFFLRTAGDVSSAAWASRAVVLAAADSLDVAARQPENEAAALSAAIDVARAQVAVADLVLPATTRIFNAGGASAVRDELNLHRHWRNAQTVVAHNPLDYKRWAVANWEVNHIQPPRTSYF</sequence>
<evidence type="ECO:0000259" key="6">
    <source>
        <dbReference type="Pfam" id="PF08028"/>
    </source>
</evidence>
<dbReference type="RefSeq" id="WP_100703909.1">
    <property type="nucleotide sequence ID" value="NZ_MLFP01000003.1"/>
</dbReference>
<dbReference type="InterPro" id="IPR006091">
    <property type="entry name" value="Acyl-CoA_Oxase/DH_mid-dom"/>
</dbReference>
<dbReference type="GO" id="GO:0016712">
    <property type="term" value="F:oxidoreductase activity, acting on paired donors, with incorporation or reduction of molecular oxygen, reduced flavin or flavoprotein as one donor, and incorporation of one atom of oxygen"/>
    <property type="evidence" value="ECO:0007669"/>
    <property type="project" value="TreeGrafter"/>
</dbReference>
<feature type="domain" description="Acyl-CoA dehydrogenase/oxidase N-terminal" evidence="5">
    <location>
        <begin position="21"/>
        <end position="97"/>
    </location>
</feature>
<dbReference type="InterPro" id="IPR013786">
    <property type="entry name" value="AcylCoA_DH/ox_N"/>
</dbReference>
<keyword evidence="1" id="KW-0285">Flavoprotein</keyword>
<dbReference type="InterPro" id="IPR046373">
    <property type="entry name" value="Acyl-CoA_Oxase/DH_mid-dom_sf"/>
</dbReference>
<reference evidence="7 8" key="1">
    <citation type="submission" date="2017-11" db="EMBL/GenBank/DDBJ databases">
        <title>The genome sequence of Pantoea rodasii DSM 26611.</title>
        <authorList>
            <person name="Gao J."/>
            <person name="Mao X."/>
            <person name="Sun J."/>
        </authorList>
    </citation>
    <scope>NUCLEOTIDE SEQUENCE [LARGE SCALE GENOMIC DNA]</scope>
    <source>
        <strain evidence="7 8">DSM 26611</strain>
    </source>
</reference>
<keyword evidence="8" id="KW-1185">Reference proteome</keyword>
<dbReference type="Gene3D" id="1.20.140.10">
    <property type="entry name" value="Butyryl-CoA Dehydrogenase, subunit A, domain 3"/>
    <property type="match status" value="1"/>
</dbReference>
<dbReference type="SUPFAM" id="SSF56645">
    <property type="entry name" value="Acyl-CoA dehydrogenase NM domain-like"/>
    <property type="match status" value="1"/>
</dbReference>
<dbReference type="PIRSF" id="PIRSF016578">
    <property type="entry name" value="HsaA"/>
    <property type="match status" value="1"/>
</dbReference>
<evidence type="ECO:0000313" key="8">
    <source>
        <dbReference type="Proteomes" id="UP000232062"/>
    </source>
</evidence>
<dbReference type="Pfam" id="PF02771">
    <property type="entry name" value="Acyl-CoA_dh_N"/>
    <property type="match status" value="1"/>
</dbReference>
<feature type="domain" description="Acyl-CoA dehydrogenase C-terminal" evidence="6">
    <location>
        <begin position="233"/>
        <end position="367"/>
    </location>
</feature>
<dbReference type="STRING" id="1076549.HA45_05270"/>
<dbReference type="Gene3D" id="1.10.540.10">
    <property type="entry name" value="Acyl-CoA dehydrogenase/oxidase, N-terminal domain"/>
    <property type="match status" value="1"/>
</dbReference>
<name>A0A2M9W613_9GAMM</name>
<dbReference type="AlphaFoldDB" id="A0A2M9W613"/>
<dbReference type="Pfam" id="PF08028">
    <property type="entry name" value="Acyl-CoA_dh_2"/>
    <property type="match status" value="1"/>
</dbReference>
<dbReference type="InterPro" id="IPR037069">
    <property type="entry name" value="AcylCoA_DH/ox_N_sf"/>
</dbReference>
<comment type="similarity">
    <text evidence="3">Belongs to the HpaH/HsaA monooxygenase family.</text>
</comment>
<dbReference type="SUPFAM" id="SSF47203">
    <property type="entry name" value="Acyl-CoA dehydrogenase C-terminal domain-like"/>
    <property type="match status" value="1"/>
</dbReference>
<dbReference type="Pfam" id="PF02770">
    <property type="entry name" value="Acyl-CoA_dh_M"/>
    <property type="match status" value="1"/>
</dbReference>
<dbReference type="EMBL" id="PIQI01000029">
    <property type="protein sequence ID" value="PJZ02949.1"/>
    <property type="molecule type" value="Genomic_DNA"/>
</dbReference>
<organism evidence="7 8">
    <name type="scientific">Pantoea rodasii</name>
    <dbReference type="NCBI Taxonomy" id="1076549"/>
    <lineage>
        <taxon>Bacteria</taxon>
        <taxon>Pseudomonadati</taxon>
        <taxon>Pseudomonadota</taxon>
        <taxon>Gammaproteobacteria</taxon>
        <taxon>Enterobacterales</taxon>
        <taxon>Erwiniaceae</taxon>
        <taxon>Pantoea</taxon>
    </lineage>
</organism>
<comment type="caution">
    <text evidence="7">The sequence shown here is derived from an EMBL/GenBank/DDBJ whole genome shotgun (WGS) entry which is preliminary data.</text>
</comment>
<gene>
    <name evidence="7" type="ORF">PRCB_23005</name>
</gene>
<dbReference type="GO" id="GO:0033539">
    <property type="term" value="P:fatty acid beta-oxidation using acyl-CoA dehydrogenase"/>
    <property type="evidence" value="ECO:0007669"/>
    <property type="project" value="TreeGrafter"/>
</dbReference>
<evidence type="ECO:0000256" key="3">
    <source>
        <dbReference type="ARBA" id="ARBA00049661"/>
    </source>
</evidence>
<evidence type="ECO:0000259" key="5">
    <source>
        <dbReference type="Pfam" id="PF02771"/>
    </source>
</evidence>
<evidence type="ECO:0000256" key="2">
    <source>
        <dbReference type="ARBA" id="ARBA00023002"/>
    </source>
</evidence>
<accession>A0A2M9W613</accession>
<dbReference type="InterPro" id="IPR036250">
    <property type="entry name" value="AcylCo_DH-like_C"/>
</dbReference>
<dbReference type="InterPro" id="IPR050741">
    <property type="entry name" value="Acyl-CoA_dehydrogenase"/>
</dbReference>
<dbReference type="GO" id="GO:0050660">
    <property type="term" value="F:flavin adenine dinucleotide binding"/>
    <property type="evidence" value="ECO:0007669"/>
    <property type="project" value="InterPro"/>
</dbReference>
<feature type="domain" description="Acyl-CoA oxidase/dehydrogenase middle" evidence="4">
    <location>
        <begin position="123"/>
        <end position="206"/>
    </location>
</feature>
<protein>
    <submittedName>
        <fullName evidence="7">Acyl-CoA dehydrogenase</fullName>
    </submittedName>
</protein>
<dbReference type="PANTHER" id="PTHR48083">
    <property type="entry name" value="MEDIUM-CHAIN SPECIFIC ACYL-COA DEHYDROGENASE, MITOCHONDRIAL-RELATED"/>
    <property type="match status" value="1"/>
</dbReference>
<dbReference type="Proteomes" id="UP000232062">
    <property type="component" value="Unassembled WGS sequence"/>
</dbReference>
<evidence type="ECO:0000256" key="1">
    <source>
        <dbReference type="ARBA" id="ARBA00022630"/>
    </source>
</evidence>
<dbReference type="InterPro" id="IPR009100">
    <property type="entry name" value="AcylCoA_DH/oxidase_NM_dom_sf"/>
</dbReference>
<dbReference type="InterPro" id="IPR013107">
    <property type="entry name" value="Acyl-CoA_DH_C"/>
</dbReference>
<dbReference type="OrthoDB" id="6184213at2"/>
<dbReference type="Gene3D" id="2.40.110.10">
    <property type="entry name" value="Butyryl-CoA Dehydrogenase, subunit A, domain 2"/>
    <property type="match status" value="1"/>
</dbReference>
<proteinExistence type="inferred from homology"/>
<evidence type="ECO:0000259" key="4">
    <source>
        <dbReference type="Pfam" id="PF02770"/>
    </source>
</evidence>
<evidence type="ECO:0000313" key="7">
    <source>
        <dbReference type="EMBL" id="PJZ02949.1"/>
    </source>
</evidence>
<dbReference type="GO" id="GO:0005737">
    <property type="term" value="C:cytoplasm"/>
    <property type="evidence" value="ECO:0007669"/>
    <property type="project" value="TreeGrafter"/>
</dbReference>